<evidence type="ECO:0000256" key="1">
    <source>
        <dbReference type="SAM" id="MobiDB-lite"/>
    </source>
</evidence>
<sequence>MDNTGQTERSTTRKTRKNGKLGMILEEKMVPIIGVEPTTFALRISRITFN</sequence>
<gene>
    <name evidence="2" type="ORF">G8N54_000044</name>
</gene>
<dbReference type="AlphaFoldDB" id="A0A748BDP7"/>
<feature type="region of interest" description="Disordered" evidence="1">
    <location>
        <begin position="1"/>
        <end position="20"/>
    </location>
</feature>
<evidence type="ECO:0000313" key="2">
    <source>
        <dbReference type="EMBL" id="HAF4908662.1"/>
    </source>
</evidence>
<protein>
    <submittedName>
        <fullName evidence="2">Uncharacterized protein</fullName>
    </submittedName>
</protein>
<organism evidence="2">
    <name type="scientific">Salmonella enterica</name>
    <name type="common">Salmonella choleraesuis</name>
    <dbReference type="NCBI Taxonomy" id="28901"/>
    <lineage>
        <taxon>Bacteria</taxon>
        <taxon>Pseudomonadati</taxon>
        <taxon>Pseudomonadota</taxon>
        <taxon>Gammaproteobacteria</taxon>
        <taxon>Enterobacterales</taxon>
        <taxon>Enterobacteriaceae</taxon>
        <taxon>Salmonella</taxon>
    </lineage>
</organism>
<dbReference type="EMBL" id="DAAVIH010000001">
    <property type="protein sequence ID" value="HAF4908662.1"/>
    <property type="molecule type" value="Genomic_DNA"/>
</dbReference>
<accession>A0A748BDP7</accession>
<reference evidence="2" key="1">
    <citation type="journal article" date="2018" name="Genome Biol.">
        <title>SKESA: strategic k-mer extension for scrupulous assemblies.</title>
        <authorList>
            <person name="Souvorov A."/>
            <person name="Agarwala R."/>
            <person name="Lipman D.J."/>
        </authorList>
    </citation>
    <scope>NUCLEOTIDE SEQUENCE</scope>
    <source>
        <strain evidence="2">MA.RM_76</strain>
    </source>
</reference>
<proteinExistence type="predicted"/>
<reference evidence="2" key="2">
    <citation type="submission" date="2020-02" db="EMBL/GenBank/DDBJ databases">
        <authorList>
            <consortium name="NCBI Pathogen Detection Project"/>
        </authorList>
    </citation>
    <scope>NUCLEOTIDE SEQUENCE</scope>
    <source>
        <strain evidence="2">MA.RM_76</strain>
    </source>
</reference>
<comment type="caution">
    <text evidence="2">The sequence shown here is derived from an EMBL/GenBank/DDBJ whole genome shotgun (WGS) entry which is preliminary data.</text>
</comment>
<name>A0A748BDP7_SALER</name>